<evidence type="ECO:0000313" key="2">
    <source>
        <dbReference type="EMBL" id="GEC12410.1"/>
    </source>
</evidence>
<dbReference type="InterPro" id="IPR011629">
    <property type="entry name" value="CobW-like_C"/>
</dbReference>
<proteinExistence type="predicted"/>
<dbReference type="RefSeq" id="WP_073707786.1">
    <property type="nucleotide sequence ID" value="NZ_BAAAWM010000001.1"/>
</dbReference>
<organism evidence="2 3">
    <name type="scientific">Glutamicibacter nicotianae</name>
    <name type="common">Arthrobacter nicotianae</name>
    <dbReference type="NCBI Taxonomy" id="37929"/>
    <lineage>
        <taxon>Bacteria</taxon>
        <taxon>Bacillati</taxon>
        <taxon>Actinomycetota</taxon>
        <taxon>Actinomycetes</taxon>
        <taxon>Micrococcales</taxon>
        <taxon>Micrococcaceae</taxon>
        <taxon>Glutamicibacter</taxon>
    </lineage>
</organism>
<dbReference type="Pfam" id="PF07683">
    <property type="entry name" value="CobW_C"/>
    <property type="match status" value="1"/>
</dbReference>
<reference evidence="2 3" key="1">
    <citation type="submission" date="2019-06" db="EMBL/GenBank/DDBJ databases">
        <title>Whole genome shotgun sequence of Glutamicibacter nicotianae NBRC 14234.</title>
        <authorList>
            <person name="Hosoyama A."/>
            <person name="Uohara A."/>
            <person name="Ohji S."/>
            <person name="Ichikawa N."/>
        </authorList>
    </citation>
    <scope>NUCLEOTIDE SEQUENCE [LARGE SCALE GENOMIC DNA]</scope>
    <source>
        <strain evidence="2 3">NBRC 14234</strain>
    </source>
</reference>
<dbReference type="Proteomes" id="UP000316242">
    <property type="component" value="Unassembled WGS sequence"/>
</dbReference>
<evidence type="ECO:0000313" key="3">
    <source>
        <dbReference type="Proteomes" id="UP000316242"/>
    </source>
</evidence>
<dbReference type="SMART" id="SM00833">
    <property type="entry name" value="CobW_C"/>
    <property type="match status" value="1"/>
</dbReference>
<evidence type="ECO:0000259" key="1">
    <source>
        <dbReference type="SMART" id="SM00833"/>
    </source>
</evidence>
<feature type="domain" description="CobW C-terminal" evidence="1">
    <location>
        <begin position="240"/>
        <end position="330"/>
    </location>
</feature>
<accession>A0ABQ0RKR7</accession>
<protein>
    <recommendedName>
        <fullName evidence="1">CobW C-terminal domain-containing protein</fullName>
    </recommendedName>
</protein>
<dbReference type="SUPFAM" id="SSF90002">
    <property type="entry name" value="Hypothetical protein YjiA, C-terminal domain"/>
    <property type="match status" value="1"/>
</dbReference>
<comment type="caution">
    <text evidence="2">The sequence shown here is derived from an EMBL/GenBank/DDBJ whole genome shotgun (WGS) entry which is preliminary data.</text>
</comment>
<gene>
    <name evidence="2" type="ORF">ANI01nite_16130</name>
</gene>
<keyword evidence="3" id="KW-1185">Reference proteome</keyword>
<sequence length="353" mass="38986">MNLIVLSALDTSSRDTGLEHLRRHHPDAIFLRYDFVDGNRLVRHVFGSATAERAEAVLEHPCIGCATKFEILPTIRRLAPQDSETTMVLGLPSTWHSASVLQMLETQLEPLDLQISSIALALDPAELENQMWDRHTLWESGFNAMEHDARTAGEFFFTELMQADTLIPVEGLEAQLLEDAAGPRRAGGIRYEAGLGLARQMAPHAQICVHEGELGSFHPAAARQRTSAGHLPRTPLDASSAPIRLHAERPLHPERFRQALPSLAESCTCIRGVLWVASALSERVAIGGAGPRIWMENTGAWHSHIAVSELLLYGSEHEASQIETVFEQCQVTEEELKGLFNSANHEGGEWHES</sequence>
<dbReference type="EMBL" id="BJNE01000005">
    <property type="protein sequence ID" value="GEC12410.1"/>
    <property type="molecule type" value="Genomic_DNA"/>
</dbReference>
<name>A0ABQ0RKR7_GLUNI</name>